<evidence type="ECO:0000259" key="8">
    <source>
        <dbReference type="Pfam" id="PF02781"/>
    </source>
</evidence>
<evidence type="ECO:0000256" key="4">
    <source>
        <dbReference type="ARBA" id="ARBA00023002"/>
    </source>
</evidence>
<comment type="pathway">
    <text evidence="1 6">Carbohydrate degradation; pentose phosphate pathway; D-ribulose 5-phosphate from D-glucose 6-phosphate (oxidative stage): step 1/3.</text>
</comment>
<dbReference type="Gene3D" id="3.30.360.10">
    <property type="entry name" value="Dihydrodipicolinate Reductase, domain 2"/>
    <property type="match status" value="1"/>
</dbReference>
<feature type="binding site" evidence="6">
    <location>
        <position position="342"/>
    </location>
    <ligand>
        <name>substrate</name>
    </ligand>
</feature>
<evidence type="ECO:0000259" key="7">
    <source>
        <dbReference type="Pfam" id="PF00479"/>
    </source>
</evidence>
<dbReference type="PANTHER" id="PTHR23429">
    <property type="entry name" value="GLUCOSE-6-PHOSPHATE 1-DEHYDROGENASE G6PD"/>
    <property type="match status" value="1"/>
</dbReference>
<keyword evidence="2 6" id="KW-0313">Glucose metabolism</keyword>
<reference evidence="9 10" key="1">
    <citation type="submission" date="2023-07" db="EMBL/GenBank/DDBJ databases">
        <title>Genomic Encyclopedia of Type Strains, Phase IV (KMG-IV): sequencing the most valuable type-strain genomes for metagenomic binning, comparative biology and taxonomic classification.</title>
        <authorList>
            <person name="Goeker M."/>
        </authorList>
    </citation>
    <scope>NUCLEOTIDE SEQUENCE [LARGE SCALE GENOMIC DNA]</scope>
    <source>
        <strain evidence="9 10">DSM 22170</strain>
    </source>
</reference>
<dbReference type="Gene3D" id="3.40.50.720">
    <property type="entry name" value="NAD(P)-binding Rossmann-like Domain"/>
    <property type="match status" value="1"/>
</dbReference>
<feature type="active site" description="Proton acceptor" evidence="6">
    <location>
        <position position="242"/>
    </location>
</feature>
<dbReference type="EC" id="1.1.1.49" evidence="6"/>
<dbReference type="HAMAP" id="MF_00966">
    <property type="entry name" value="G6PD"/>
    <property type="match status" value="1"/>
</dbReference>
<evidence type="ECO:0000256" key="2">
    <source>
        <dbReference type="ARBA" id="ARBA00022526"/>
    </source>
</evidence>
<feature type="binding site" evidence="6">
    <location>
        <position position="184"/>
    </location>
    <ligand>
        <name>substrate</name>
    </ligand>
</feature>
<comment type="catalytic activity">
    <reaction evidence="6">
        <text>D-glucose 6-phosphate + NADP(+) = 6-phospho-D-glucono-1,5-lactone + NADPH + H(+)</text>
        <dbReference type="Rhea" id="RHEA:15841"/>
        <dbReference type="ChEBI" id="CHEBI:15378"/>
        <dbReference type="ChEBI" id="CHEBI:57783"/>
        <dbReference type="ChEBI" id="CHEBI:57955"/>
        <dbReference type="ChEBI" id="CHEBI:58349"/>
        <dbReference type="ChEBI" id="CHEBI:61548"/>
        <dbReference type="EC" id="1.1.1.49"/>
    </reaction>
</comment>
<accession>A0ABU1IXR7</accession>
<evidence type="ECO:0000313" key="9">
    <source>
        <dbReference type="EMBL" id="MDR6244049.1"/>
    </source>
</evidence>
<evidence type="ECO:0000313" key="10">
    <source>
        <dbReference type="Proteomes" id="UP001185028"/>
    </source>
</evidence>
<dbReference type="RefSeq" id="WP_188775822.1">
    <property type="nucleotide sequence ID" value="NZ_BMMB01000005.1"/>
</dbReference>
<sequence length="500" mass="56483">MEAMTFVLFGSTGDLAKRKIFPALYNLYVDRKMPEAFSIIGLGRKSFNDATFQTYVEQSLQEFSRNTPNDRKTVDAFLRSIRYHILNVDDTAGYQELLKLVEQRESELNIPQNRMFYMSVAPEFFGVIADNINASGLGNTSGWKRLIIEKPFGHDLESARQLNQHLSKTFAEEEVFRIDHYLGKPMVQNMESFTSANPVIQSLWNNRHIANVQITASEVVGVEERAGYYDHTGAIRDMVQNHMLQVLMMTAMTLPGGHTADDVRSHKKYIAKALRPISKEDAHKHIVRAQYVNGVVSGREVQGYQDEPGIELGSNTDTFVAARVWVDDFSWEGVPFYIRTGKRMKEKSTRIVIEFKNTMQNSEICVDCDGQPNMLTISINPEEKITLQLNRRNVKTGLLEPMTSEFVMGTDNDPEAYELLIGDALNGDGTFFAHWDEVELSWQWVQPILEAFADNSLPLHDYAAGTYGPEASDALLAEQGFRWLGDQNAAPVRTGVASAR</sequence>
<feature type="binding site" evidence="6">
    <location>
        <position position="180"/>
    </location>
    <ligand>
        <name>substrate</name>
    </ligand>
</feature>
<dbReference type="PIRSF" id="PIRSF000110">
    <property type="entry name" value="G6PD"/>
    <property type="match status" value="1"/>
</dbReference>
<organism evidence="9 10">
    <name type="scientific">Paenibacillus hunanensis</name>
    <dbReference type="NCBI Taxonomy" id="539262"/>
    <lineage>
        <taxon>Bacteria</taxon>
        <taxon>Bacillati</taxon>
        <taxon>Bacillota</taxon>
        <taxon>Bacilli</taxon>
        <taxon>Bacillales</taxon>
        <taxon>Paenibacillaceae</taxon>
        <taxon>Paenibacillus</taxon>
    </lineage>
</organism>
<dbReference type="InterPro" id="IPR036291">
    <property type="entry name" value="NAD(P)-bd_dom_sf"/>
</dbReference>
<proteinExistence type="inferred from homology"/>
<evidence type="ECO:0000256" key="3">
    <source>
        <dbReference type="ARBA" id="ARBA00022857"/>
    </source>
</evidence>
<dbReference type="Proteomes" id="UP001185028">
    <property type="component" value="Unassembled WGS sequence"/>
</dbReference>
<feature type="binding site" evidence="6">
    <location>
        <position position="44"/>
    </location>
    <ligand>
        <name>NADP(+)</name>
        <dbReference type="ChEBI" id="CHEBI:58349"/>
    </ligand>
</feature>
<evidence type="ECO:0000256" key="5">
    <source>
        <dbReference type="ARBA" id="ARBA00023277"/>
    </source>
</evidence>
<comment type="caution">
    <text evidence="9">The sequence shown here is derived from an EMBL/GenBank/DDBJ whole genome shotgun (WGS) entry which is preliminary data.</text>
</comment>
<name>A0ABU1IXR7_9BACL</name>
<dbReference type="GO" id="GO:0004345">
    <property type="term" value="F:glucose-6-phosphate dehydrogenase activity"/>
    <property type="evidence" value="ECO:0007669"/>
    <property type="project" value="UniProtKB-EC"/>
</dbReference>
<feature type="domain" description="Glucose-6-phosphate dehydrogenase C-terminal" evidence="8">
    <location>
        <begin position="195"/>
        <end position="483"/>
    </location>
</feature>
<evidence type="ECO:0000256" key="1">
    <source>
        <dbReference type="ARBA" id="ARBA00004937"/>
    </source>
</evidence>
<dbReference type="InterPro" id="IPR022674">
    <property type="entry name" value="G6P_DH_NAD-bd"/>
</dbReference>
<dbReference type="InterPro" id="IPR022675">
    <property type="entry name" value="G6P_DH_C"/>
</dbReference>
<keyword evidence="4 6" id="KW-0560">Oxidoreductase</keyword>
<dbReference type="Pfam" id="PF00479">
    <property type="entry name" value="G6PD_N"/>
    <property type="match status" value="1"/>
</dbReference>
<feature type="binding site" evidence="6">
    <location>
        <position position="347"/>
    </location>
    <ligand>
        <name>substrate</name>
    </ligand>
</feature>
<keyword evidence="3 6" id="KW-0521">NADP</keyword>
<dbReference type="Pfam" id="PF02781">
    <property type="entry name" value="G6PD_C"/>
    <property type="match status" value="1"/>
</dbReference>
<feature type="binding site" evidence="6">
    <location>
        <position position="237"/>
    </location>
    <ligand>
        <name>substrate</name>
    </ligand>
</feature>
<dbReference type="PANTHER" id="PTHR23429:SF0">
    <property type="entry name" value="GLUCOSE-6-PHOSPHATE 1-DEHYDROGENASE"/>
    <property type="match status" value="1"/>
</dbReference>
<dbReference type="EMBL" id="JAVDQH010000006">
    <property type="protein sequence ID" value="MDR6244049.1"/>
    <property type="molecule type" value="Genomic_DNA"/>
</dbReference>
<comment type="similarity">
    <text evidence="6">Belongs to the glucose-6-phosphate dehydrogenase family.</text>
</comment>
<keyword evidence="10" id="KW-1185">Reference proteome</keyword>
<keyword evidence="5 6" id="KW-0119">Carbohydrate metabolism</keyword>
<feature type="binding site" evidence="6">
    <location>
        <begin position="10"/>
        <end position="17"/>
    </location>
    <ligand>
        <name>NADP(+)</name>
        <dbReference type="ChEBI" id="CHEBI:58349"/>
    </ligand>
</feature>
<dbReference type="PRINTS" id="PR00079">
    <property type="entry name" value="G6PDHDRGNASE"/>
</dbReference>
<comment type="caution">
    <text evidence="6">Lacks conserved residue(s) required for the propagation of feature annotation.</text>
</comment>
<dbReference type="SUPFAM" id="SSF51735">
    <property type="entry name" value="NAD(P)-binding Rossmann-fold domains"/>
    <property type="match status" value="1"/>
</dbReference>
<feature type="domain" description="Glucose-6-phosphate dehydrogenase NAD-binding" evidence="7">
    <location>
        <begin position="7"/>
        <end position="189"/>
    </location>
</feature>
<gene>
    <name evidence="6" type="primary">zwf</name>
    <name evidence="9" type="ORF">JOC58_001942</name>
</gene>
<dbReference type="NCBIfam" id="TIGR00871">
    <property type="entry name" value="zwf"/>
    <property type="match status" value="1"/>
</dbReference>
<dbReference type="SUPFAM" id="SSF55347">
    <property type="entry name" value="Glyceraldehyde-3-phosphate dehydrogenase-like, C-terminal domain"/>
    <property type="match status" value="1"/>
</dbReference>
<evidence type="ECO:0000256" key="6">
    <source>
        <dbReference type="HAMAP-Rule" id="MF_00966"/>
    </source>
</evidence>
<feature type="binding site" evidence="6">
    <location>
        <position position="150"/>
    </location>
    <ligand>
        <name>NADP(+)</name>
        <dbReference type="ChEBI" id="CHEBI:58349"/>
    </ligand>
</feature>
<protein>
    <recommendedName>
        <fullName evidence="6">Glucose-6-phosphate 1-dehydrogenase</fullName>
        <shortName evidence="6">G6PD</shortName>
        <ecNumber evidence="6">1.1.1.49</ecNumber>
    </recommendedName>
</protein>
<feature type="binding site" evidence="6">
    <location>
        <position position="218"/>
    </location>
    <ligand>
        <name>substrate</name>
    </ligand>
</feature>
<dbReference type="InterPro" id="IPR001282">
    <property type="entry name" value="G6P_DH"/>
</dbReference>
<comment type="function">
    <text evidence="6">Catalyzes the oxidation of glucose 6-phosphate to 6-phosphogluconolactone.</text>
</comment>